<gene>
    <name evidence="1" type="ORF">EOS_27300</name>
</gene>
<evidence type="ECO:0000313" key="2">
    <source>
        <dbReference type="Proteomes" id="UP000035963"/>
    </source>
</evidence>
<evidence type="ECO:0000313" key="1">
    <source>
        <dbReference type="EMBL" id="KLU23125.1"/>
    </source>
</evidence>
<accession>A0A0J1CR58</accession>
<keyword evidence="2" id="KW-1185">Reference proteome</keyword>
<name>A0A0J1CR58_9BURK</name>
<dbReference type="Proteomes" id="UP000035963">
    <property type="component" value="Unassembled WGS sequence"/>
</dbReference>
<dbReference type="PATRIC" id="fig|908627.4.peg.6107"/>
<proteinExistence type="predicted"/>
<protein>
    <submittedName>
        <fullName evidence="1">Uncharacterized protein</fullName>
    </submittedName>
</protein>
<reference evidence="1 2" key="1">
    <citation type="journal article" date="2015" name="Genome Announc.">
        <title>Draft Genome Sequence of Burkholderia sp. Strain PML1(12), an Ectomycorrhizosphere-Inhabiting Bacterium with Effective Mineral-Weathering Ability.</title>
        <authorList>
            <person name="Uroz S."/>
            <person name="Oger P."/>
        </authorList>
    </citation>
    <scope>NUCLEOTIDE SEQUENCE [LARGE SCALE GENOMIC DNA]</scope>
    <source>
        <strain evidence="2">PML1(12)</strain>
    </source>
</reference>
<organism evidence="1 2">
    <name type="scientific">Caballeronia mineralivorans PML1(12)</name>
    <dbReference type="NCBI Taxonomy" id="908627"/>
    <lineage>
        <taxon>Bacteria</taxon>
        <taxon>Pseudomonadati</taxon>
        <taxon>Pseudomonadota</taxon>
        <taxon>Betaproteobacteria</taxon>
        <taxon>Burkholderiales</taxon>
        <taxon>Burkholderiaceae</taxon>
        <taxon>Caballeronia</taxon>
    </lineage>
</organism>
<sequence length="145" mass="16716">MANEQFWISVNGNFADVTVLEWCKVFADKKGKHHWTKVVQDKAAFMAGLLAKLGVEEVAWSAYVEEMRFLRDKFIAHLDDEQVMTLPQLDMAKMSAVYLYTYLLENEDEGDVFVDAPQNAAEWFNRFSDETRAVYHARDIAVLPC</sequence>
<dbReference type="AlphaFoldDB" id="A0A0J1CR58"/>
<dbReference type="EMBL" id="AEJF01000163">
    <property type="protein sequence ID" value="KLU23125.1"/>
    <property type="molecule type" value="Genomic_DNA"/>
</dbReference>
<comment type="caution">
    <text evidence="1">The sequence shown here is derived from an EMBL/GenBank/DDBJ whole genome shotgun (WGS) entry which is preliminary data.</text>
</comment>